<organism evidence="3 7">
    <name type="scientific">Phytophthora cactorum</name>
    <dbReference type="NCBI Taxonomy" id="29920"/>
    <lineage>
        <taxon>Eukaryota</taxon>
        <taxon>Sar</taxon>
        <taxon>Stramenopiles</taxon>
        <taxon>Oomycota</taxon>
        <taxon>Peronosporomycetes</taxon>
        <taxon>Peronosporales</taxon>
        <taxon>Peronosporaceae</taxon>
        <taxon>Phytophthora</taxon>
    </lineage>
</organism>
<gene>
    <name evidence="2" type="ORF">PC113_g17671</name>
    <name evidence="3" type="ORF">PC115_g10066</name>
    <name evidence="4" type="ORF">PC117_g12964</name>
    <name evidence="5" type="ORF">PC118_g18705</name>
    <name evidence="6" type="ORF">PC129_g16461</name>
</gene>
<evidence type="ECO:0000313" key="5">
    <source>
        <dbReference type="EMBL" id="KAG2967236.1"/>
    </source>
</evidence>
<evidence type="ECO:0000313" key="4">
    <source>
        <dbReference type="EMBL" id="KAG2933039.1"/>
    </source>
</evidence>
<dbReference type="AlphaFoldDB" id="A0A8T1CB13"/>
<evidence type="ECO:0000313" key="3">
    <source>
        <dbReference type="EMBL" id="KAG2919635.1"/>
    </source>
</evidence>
<proteinExistence type="predicted"/>
<dbReference type="Proteomes" id="UP000736787">
    <property type="component" value="Unassembled WGS sequence"/>
</dbReference>
<dbReference type="Proteomes" id="UP000697107">
    <property type="component" value="Unassembled WGS sequence"/>
</dbReference>
<comment type="caution">
    <text evidence="3">The sequence shown here is derived from an EMBL/GenBank/DDBJ whole genome shotgun (WGS) entry which is preliminary data.</text>
</comment>
<dbReference type="Proteomes" id="UP000774804">
    <property type="component" value="Unassembled WGS sequence"/>
</dbReference>
<dbReference type="EMBL" id="RCMI01000289">
    <property type="protein sequence ID" value="KAG2919635.1"/>
    <property type="molecule type" value="Genomic_DNA"/>
</dbReference>
<feature type="region of interest" description="Disordered" evidence="1">
    <location>
        <begin position="265"/>
        <end position="285"/>
    </location>
</feature>
<dbReference type="Proteomes" id="UP000735874">
    <property type="component" value="Unassembled WGS sequence"/>
</dbReference>
<dbReference type="Proteomes" id="UP000760860">
    <property type="component" value="Unassembled WGS sequence"/>
</dbReference>
<sequence length="285" mass="31888">MSGPRAGSIPEDDPLRGMVMFRTGERLKGPRKRIAKRFQFKLSEDFAVTRATIFQLMTEAEFGRNPDVIEDENVFFKGTKNARQQDFKALSATNFGELLRRRWACITEGDITAMASNADPIYRQFVFEFFVYLAPVAKPTDGIRRATADRVRAAAAEIAALQAQGNERLGPIATLHLAIHYAGQPEGAALVVPDDNTMEQARDLDAAAEAIREADHEPDHDVVETEVELFGAWVKIRAKRSSLRAALRLPQHDIFTRGIFHGFPPDAMMPQGEDIPDTDHDMQEH</sequence>
<dbReference type="EMBL" id="RCML01000949">
    <property type="protein sequence ID" value="KAG2967236.1"/>
    <property type="molecule type" value="Genomic_DNA"/>
</dbReference>
<evidence type="ECO:0000313" key="6">
    <source>
        <dbReference type="EMBL" id="KAG3212586.1"/>
    </source>
</evidence>
<protein>
    <submittedName>
        <fullName evidence="3">Uncharacterized protein</fullName>
    </submittedName>
</protein>
<dbReference type="EMBL" id="RCMG01000777">
    <property type="protein sequence ID" value="KAG2847940.1"/>
    <property type="molecule type" value="Genomic_DNA"/>
</dbReference>
<dbReference type="EMBL" id="RCMV01000820">
    <property type="protein sequence ID" value="KAG3212586.1"/>
    <property type="molecule type" value="Genomic_DNA"/>
</dbReference>
<name>A0A8T1CB13_9STRA</name>
<evidence type="ECO:0000313" key="2">
    <source>
        <dbReference type="EMBL" id="KAG2847940.1"/>
    </source>
</evidence>
<dbReference type="EMBL" id="RCMK01000368">
    <property type="protein sequence ID" value="KAG2933039.1"/>
    <property type="molecule type" value="Genomic_DNA"/>
</dbReference>
<dbReference type="VEuPathDB" id="FungiDB:PC110_g5446"/>
<reference evidence="3" key="1">
    <citation type="submission" date="2018-10" db="EMBL/GenBank/DDBJ databases">
        <title>Effector identification in a new, highly contiguous assembly of the strawberry crown rot pathogen Phytophthora cactorum.</title>
        <authorList>
            <person name="Armitage A.D."/>
            <person name="Nellist C.F."/>
            <person name="Bates H."/>
            <person name="Vickerstaff R.J."/>
            <person name="Harrison R.J."/>
        </authorList>
    </citation>
    <scope>NUCLEOTIDE SEQUENCE</scope>
    <source>
        <strain evidence="2">15-7</strain>
        <strain evidence="3">4032</strain>
        <strain evidence="4">4040</strain>
        <strain evidence="5">P415</strain>
        <strain evidence="6">P421</strain>
    </source>
</reference>
<evidence type="ECO:0000313" key="7">
    <source>
        <dbReference type="Proteomes" id="UP000774804"/>
    </source>
</evidence>
<evidence type="ECO:0000256" key="1">
    <source>
        <dbReference type="SAM" id="MobiDB-lite"/>
    </source>
</evidence>
<accession>A0A8T1CB13</accession>